<evidence type="ECO:0000313" key="3">
    <source>
        <dbReference type="EMBL" id="HIX50214.1"/>
    </source>
</evidence>
<comment type="similarity">
    <text evidence="1">Belongs to the GppA/Ppx family.</text>
</comment>
<dbReference type="Gene3D" id="3.30.420.150">
    <property type="entry name" value="Exopolyphosphatase. Domain 2"/>
    <property type="match status" value="1"/>
</dbReference>
<evidence type="ECO:0000259" key="2">
    <source>
        <dbReference type="Pfam" id="PF02541"/>
    </source>
</evidence>
<gene>
    <name evidence="3" type="ORF">H9851_02920</name>
</gene>
<accession>A0A9D2AV32</accession>
<sequence>MKYAVIDISSSNTSMIVAEVNDRITEVIFRDRTSLTLQHYMEGRKLSSRGIDKVVESVQAMKDKCVSLGADVLYVISTAALRLVENFEEVGAAVLNRTGVPINAVDGQKEALCDYIANRFYSAYERAVLVDIGGASVEVCDLSAESADRCSLDFGIYTLHRKFVEKIQPDEEEAKRIKKYIGRKLDKAELPGKDSFVTVVLCGTVTLALYDIYTAFAGSKGEPSERAMDGKKFKKLAKHLVGGHDRSKLILEVAPERLYSVGIAALIVRTIARRFGAENILVSDRGVKEGYLQLVLDGREQGAYFDFAKDAPVIEREADAEEAEEKGEQEE</sequence>
<dbReference type="InterPro" id="IPR043129">
    <property type="entry name" value="ATPase_NBD"/>
</dbReference>
<reference evidence="3" key="1">
    <citation type="journal article" date="2021" name="PeerJ">
        <title>Extensive microbial diversity within the chicken gut microbiome revealed by metagenomics and culture.</title>
        <authorList>
            <person name="Gilroy R."/>
            <person name="Ravi A."/>
            <person name="Getino M."/>
            <person name="Pursley I."/>
            <person name="Horton D.L."/>
            <person name="Alikhan N.F."/>
            <person name="Baker D."/>
            <person name="Gharbi K."/>
            <person name="Hall N."/>
            <person name="Watson M."/>
            <person name="Adriaenssens E.M."/>
            <person name="Foster-Nyarko E."/>
            <person name="Jarju S."/>
            <person name="Secka A."/>
            <person name="Antonio M."/>
            <person name="Oren A."/>
            <person name="Chaudhuri R.R."/>
            <person name="La Ragione R."/>
            <person name="Hildebrand F."/>
            <person name="Pallen M.J."/>
        </authorList>
    </citation>
    <scope>NUCLEOTIDE SEQUENCE</scope>
    <source>
        <strain evidence="3">2189</strain>
    </source>
</reference>
<dbReference type="InterPro" id="IPR003695">
    <property type="entry name" value="Ppx_GppA_N"/>
</dbReference>
<evidence type="ECO:0000256" key="1">
    <source>
        <dbReference type="ARBA" id="ARBA00007125"/>
    </source>
</evidence>
<protein>
    <recommendedName>
        <fullName evidence="2">Ppx/GppA phosphatase N-terminal domain-containing protein</fullName>
    </recommendedName>
</protein>
<dbReference type="PANTHER" id="PTHR30005:SF0">
    <property type="entry name" value="RETROGRADE REGULATION PROTEIN 2"/>
    <property type="match status" value="1"/>
</dbReference>
<feature type="domain" description="Ppx/GppA phosphatase N-terminal" evidence="2">
    <location>
        <begin position="17"/>
        <end position="292"/>
    </location>
</feature>
<proteinExistence type="inferred from homology"/>
<dbReference type="GO" id="GO:0006357">
    <property type="term" value="P:regulation of transcription by RNA polymerase II"/>
    <property type="evidence" value="ECO:0007669"/>
    <property type="project" value="TreeGrafter"/>
</dbReference>
<organism evidence="3 4">
    <name type="scientific">Candidatus Borkfalkia faecavium</name>
    <dbReference type="NCBI Taxonomy" id="2838508"/>
    <lineage>
        <taxon>Bacteria</taxon>
        <taxon>Bacillati</taxon>
        <taxon>Bacillota</taxon>
        <taxon>Clostridia</taxon>
        <taxon>Christensenellales</taxon>
        <taxon>Christensenellaceae</taxon>
        <taxon>Candidatus Borkfalkia</taxon>
    </lineage>
</organism>
<reference evidence="3" key="2">
    <citation type="submission" date="2021-04" db="EMBL/GenBank/DDBJ databases">
        <authorList>
            <person name="Gilroy R."/>
        </authorList>
    </citation>
    <scope>NUCLEOTIDE SEQUENCE</scope>
    <source>
        <strain evidence="3">2189</strain>
    </source>
</reference>
<dbReference type="InterPro" id="IPR050273">
    <property type="entry name" value="GppA/Ppx_hydrolase"/>
</dbReference>
<dbReference type="Proteomes" id="UP000886847">
    <property type="component" value="Unassembled WGS sequence"/>
</dbReference>
<dbReference type="PANTHER" id="PTHR30005">
    <property type="entry name" value="EXOPOLYPHOSPHATASE"/>
    <property type="match status" value="1"/>
</dbReference>
<comment type="caution">
    <text evidence="3">The sequence shown here is derived from an EMBL/GenBank/DDBJ whole genome shotgun (WGS) entry which is preliminary data.</text>
</comment>
<dbReference type="AlphaFoldDB" id="A0A9D2AV32"/>
<dbReference type="Pfam" id="PF02541">
    <property type="entry name" value="Ppx-GppA"/>
    <property type="match status" value="1"/>
</dbReference>
<dbReference type="Gene3D" id="3.30.420.40">
    <property type="match status" value="1"/>
</dbReference>
<dbReference type="EMBL" id="DXEW01000015">
    <property type="protein sequence ID" value="HIX50214.1"/>
    <property type="molecule type" value="Genomic_DNA"/>
</dbReference>
<evidence type="ECO:0000313" key="4">
    <source>
        <dbReference type="Proteomes" id="UP000886847"/>
    </source>
</evidence>
<name>A0A9D2AV32_9FIRM</name>
<dbReference type="SUPFAM" id="SSF53067">
    <property type="entry name" value="Actin-like ATPase domain"/>
    <property type="match status" value="2"/>
</dbReference>